<proteinExistence type="predicted"/>
<feature type="transmembrane region" description="Helical" evidence="1">
    <location>
        <begin position="54"/>
        <end position="74"/>
    </location>
</feature>
<name>A0A8H5C2D9_9AGAR</name>
<dbReference type="GO" id="GO:0016705">
    <property type="term" value="F:oxidoreductase activity, acting on paired donors, with incorporation or reduction of molecular oxygen"/>
    <property type="evidence" value="ECO:0007669"/>
    <property type="project" value="InterPro"/>
</dbReference>
<keyword evidence="3" id="KW-1185">Reference proteome</keyword>
<feature type="transmembrane region" description="Helical" evidence="1">
    <location>
        <begin position="28"/>
        <end position="47"/>
    </location>
</feature>
<dbReference type="InterPro" id="IPR036396">
    <property type="entry name" value="Cyt_P450_sf"/>
</dbReference>
<gene>
    <name evidence="2" type="ORF">D9757_015489</name>
</gene>
<evidence type="ECO:0000313" key="2">
    <source>
        <dbReference type="EMBL" id="KAF5333829.1"/>
    </source>
</evidence>
<protein>
    <recommendedName>
        <fullName evidence="4">Cytochrome P450</fullName>
    </recommendedName>
</protein>
<dbReference type="GO" id="GO:0004497">
    <property type="term" value="F:monooxygenase activity"/>
    <property type="evidence" value="ECO:0007669"/>
    <property type="project" value="InterPro"/>
</dbReference>
<dbReference type="GO" id="GO:0020037">
    <property type="term" value="F:heme binding"/>
    <property type="evidence" value="ECO:0007669"/>
    <property type="project" value="InterPro"/>
</dbReference>
<evidence type="ECO:0000313" key="3">
    <source>
        <dbReference type="Proteomes" id="UP000518752"/>
    </source>
</evidence>
<sequence length="143" mass="15935">MHLQVQAALLALLNHGFFKTFEPEGFAVVASIAALTLQPLLLSLYSYTAASSSILNTYLTFFTVLPLSIALYRLSPFHPLAKIPGPWIAKVSKFWLVYIRLTGRHHLVYKELHDKYGQFVRIGPNEISVIEVNAVNTVLTHGG</sequence>
<comment type="caution">
    <text evidence="2">The sequence shown here is derived from an EMBL/GenBank/DDBJ whole genome shotgun (WGS) entry which is preliminary data.</text>
</comment>
<accession>A0A8H5C2D9</accession>
<evidence type="ECO:0008006" key="4">
    <source>
        <dbReference type="Google" id="ProtNLM"/>
    </source>
</evidence>
<dbReference type="GO" id="GO:0005506">
    <property type="term" value="F:iron ion binding"/>
    <property type="evidence" value="ECO:0007669"/>
    <property type="project" value="InterPro"/>
</dbReference>
<dbReference type="Gene3D" id="1.10.630.10">
    <property type="entry name" value="Cytochrome P450"/>
    <property type="match status" value="1"/>
</dbReference>
<keyword evidence="1" id="KW-1133">Transmembrane helix</keyword>
<keyword evidence="1" id="KW-0472">Membrane</keyword>
<evidence type="ECO:0000256" key="1">
    <source>
        <dbReference type="SAM" id="Phobius"/>
    </source>
</evidence>
<dbReference type="OrthoDB" id="6692864at2759"/>
<dbReference type="Proteomes" id="UP000518752">
    <property type="component" value="Unassembled WGS sequence"/>
</dbReference>
<dbReference type="EMBL" id="JAACJN010000767">
    <property type="protein sequence ID" value="KAF5333829.1"/>
    <property type="molecule type" value="Genomic_DNA"/>
</dbReference>
<reference evidence="2 3" key="1">
    <citation type="journal article" date="2020" name="ISME J.">
        <title>Uncovering the hidden diversity of litter-decomposition mechanisms in mushroom-forming fungi.</title>
        <authorList>
            <person name="Floudas D."/>
            <person name="Bentzer J."/>
            <person name="Ahren D."/>
            <person name="Johansson T."/>
            <person name="Persson P."/>
            <person name="Tunlid A."/>
        </authorList>
    </citation>
    <scope>NUCLEOTIDE SEQUENCE [LARGE SCALE GENOMIC DNA]</scope>
    <source>
        <strain evidence="2 3">CBS 406.79</strain>
    </source>
</reference>
<keyword evidence="1" id="KW-0812">Transmembrane</keyword>
<organism evidence="2 3">
    <name type="scientific">Collybiopsis confluens</name>
    <dbReference type="NCBI Taxonomy" id="2823264"/>
    <lineage>
        <taxon>Eukaryota</taxon>
        <taxon>Fungi</taxon>
        <taxon>Dikarya</taxon>
        <taxon>Basidiomycota</taxon>
        <taxon>Agaricomycotina</taxon>
        <taxon>Agaricomycetes</taxon>
        <taxon>Agaricomycetidae</taxon>
        <taxon>Agaricales</taxon>
        <taxon>Marasmiineae</taxon>
        <taxon>Omphalotaceae</taxon>
        <taxon>Collybiopsis</taxon>
    </lineage>
</organism>
<dbReference type="SUPFAM" id="SSF48264">
    <property type="entry name" value="Cytochrome P450"/>
    <property type="match status" value="1"/>
</dbReference>
<dbReference type="AlphaFoldDB" id="A0A8H5C2D9"/>